<organism evidence="10 11">
    <name type="scientific">Poseidonocella pacifica</name>
    <dbReference type="NCBI Taxonomy" id="871651"/>
    <lineage>
        <taxon>Bacteria</taxon>
        <taxon>Pseudomonadati</taxon>
        <taxon>Pseudomonadota</taxon>
        <taxon>Alphaproteobacteria</taxon>
        <taxon>Rhodobacterales</taxon>
        <taxon>Roseobacteraceae</taxon>
        <taxon>Poseidonocella</taxon>
    </lineage>
</organism>
<dbReference type="GO" id="GO:0005975">
    <property type="term" value="P:carbohydrate metabolic process"/>
    <property type="evidence" value="ECO:0007669"/>
    <property type="project" value="InterPro"/>
</dbReference>
<keyword evidence="5 9" id="KW-0547">Nucleotide-binding</keyword>
<evidence type="ECO:0000256" key="5">
    <source>
        <dbReference type="ARBA" id="ARBA00022741"/>
    </source>
</evidence>
<name>A0A1I0YBP3_9RHOB</name>
<dbReference type="PANTHER" id="PTHR43442:SF3">
    <property type="entry name" value="GLUCONOKINASE-RELATED"/>
    <property type="match status" value="1"/>
</dbReference>
<dbReference type="InterPro" id="IPR006001">
    <property type="entry name" value="Therm_gnt_kin"/>
</dbReference>
<gene>
    <name evidence="10" type="ORF">SAMN05421688_2889</name>
</gene>
<dbReference type="InterPro" id="IPR027417">
    <property type="entry name" value="P-loop_NTPase"/>
</dbReference>
<protein>
    <recommendedName>
        <fullName evidence="3 9">Gluconokinase</fullName>
        <ecNumber evidence="3 9">2.7.1.12</ecNumber>
    </recommendedName>
</protein>
<dbReference type="GO" id="GO:0005524">
    <property type="term" value="F:ATP binding"/>
    <property type="evidence" value="ECO:0007669"/>
    <property type="project" value="UniProtKB-KW"/>
</dbReference>
<evidence type="ECO:0000256" key="7">
    <source>
        <dbReference type="ARBA" id="ARBA00022840"/>
    </source>
</evidence>
<comment type="catalytic activity">
    <reaction evidence="8 9">
        <text>D-gluconate + ATP = 6-phospho-D-gluconate + ADP + H(+)</text>
        <dbReference type="Rhea" id="RHEA:19433"/>
        <dbReference type="ChEBI" id="CHEBI:15378"/>
        <dbReference type="ChEBI" id="CHEBI:18391"/>
        <dbReference type="ChEBI" id="CHEBI:30616"/>
        <dbReference type="ChEBI" id="CHEBI:58759"/>
        <dbReference type="ChEBI" id="CHEBI:456216"/>
        <dbReference type="EC" id="2.7.1.12"/>
    </reaction>
</comment>
<accession>A0A1I0YBP3</accession>
<dbReference type="Proteomes" id="UP000198796">
    <property type="component" value="Unassembled WGS sequence"/>
</dbReference>
<keyword evidence="11" id="KW-1185">Reference proteome</keyword>
<dbReference type="Gene3D" id="3.40.50.300">
    <property type="entry name" value="P-loop containing nucleotide triphosphate hydrolases"/>
    <property type="match status" value="1"/>
</dbReference>
<dbReference type="AlphaFoldDB" id="A0A1I0YBP3"/>
<comment type="similarity">
    <text evidence="2 9">Belongs to the gluconokinase GntK/GntV family.</text>
</comment>
<evidence type="ECO:0000256" key="8">
    <source>
        <dbReference type="ARBA" id="ARBA00048090"/>
    </source>
</evidence>
<keyword evidence="4 9" id="KW-0808">Transferase</keyword>
<sequence length="191" mass="20141">MGASVSLSETRHIVLMGVCGCGKSTVGDALARVTGLAYVDGDDLHPPANISKMRNSVPLDDADREPWLLECGRRLRAAPEGLILGCSALKRRYRDLIRSAAVQPAPAFVYLHGSKSLLQARLDGRANHFMPNALLESQLATLEIPSPVERGITVSIDQPAEAIALQIAARLALGGPSIANVAGPDPASQCT</sequence>
<keyword evidence="7 9" id="KW-0067">ATP-binding</keyword>
<reference evidence="10 11" key="1">
    <citation type="submission" date="2016-10" db="EMBL/GenBank/DDBJ databases">
        <authorList>
            <person name="de Groot N.N."/>
        </authorList>
    </citation>
    <scope>NUCLEOTIDE SEQUENCE [LARGE SCALE GENOMIC DNA]</scope>
    <source>
        <strain evidence="10 11">DSM 29316</strain>
    </source>
</reference>
<dbReference type="EMBL" id="FOJU01000005">
    <property type="protein sequence ID" value="SFB10602.1"/>
    <property type="molecule type" value="Genomic_DNA"/>
</dbReference>
<dbReference type="SUPFAM" id="SSF52540">
    <property type="entry name" value="P-loop containing nucleoside triphosphate hydrolases"/>
    <property type="match status" value="1"/>
</dbReference>
<dbReference type="PANTHER" id="PTHR43442">
    <property type="entry name" value="GLUCONOKINASE-RELATED"/>
    <property type="match status" value="1"/>
</dbReference>
<keyword evidence="6 9" id="KW-0418">Kinase</keyword>
<evidence type="ECO:0000256" key="4">
    <source>
        <dbReference type="ARBA" id="ARBA00022679"/>
    </source>
</evidence>
<dbReference type="GO" id="GO:0005737">
    <property type="term" value="C:cytoplasm"/>
    <property type="evidence" value="ECO:0007669"/>
    <property type="project" value="TreeGrafter"/>
</dbReference>
<evidence type="ECO:0000256" key="9">
    <source>
        <dbReference type="RuleBase" id="RU363066"/>
    </source>
</evidence>
<evidence type="ECO:0000256" key="6">
    <source>
        <dbReference type="ARBA" id="ARBA00022777"/>
    </source>
</evidence>
<dbReference type="GO" id="GO:0046316">
    <property type="term" value="F:gluconokinase activity"/>
    <property type="evidence" value="ECO:0007669"/>
    <property type="project" value="UniProtKB-EC"/>
</dbReference>
<dbReference type="NCBIfam" id="TIGR01313">
    <property type="entry name" value="therm_gnt_kin"/>
    <property type="match status" value="1"/>
</dbReference>
<evidence type="ECO:0000313" key="11">
    <source>
        <dbReference type="Proteomes" id="UP000198796"/>
    </source>
</evidence>
<dbReference type="STRING" id="871651.SAMN05421688_2889"/>
<evidence type="ECO:0000256" key="2">
    <source>
        <dbReference type="ARBA" id="ARBA00008420"/>
    </source>
</evidence>
<evidence type="ECO:0000256" key="1">
    <source>
        <dbReference type="ARBA" id="ARBA00004761"/>
    </source>
</evidence>
<comment type="pathway">
    <text evidence="1">Carbohydrate acid metabolism.</text>
</comment>
<evidence type="ECO:0000256" key="3">
    <source>
        <dbReference type="ARBA" id="ARBA00012054"/>
    </source>
</evidence>
<proteinExistence type="inferred from homology"/>
<evidence type="ECO:0000313" key="10">
    <source>
        <dbReference type="EMBL" id="SFB10602.1"/>
    </source>
</evidence>
<dbReference type="EC" id="2.7.1.12" evidence="3 9"/>
<dbReference type="CDD" id="cd02021">
    <property type="entry name" value="GntK"/>
    <property type="match status" value="1"/>
</dbReference>